<comment type="caution">
    <text evidence="20">The sequence shown here is derived from an EMBL/GenBank/DDBJ whole genome shotgun (WGS) entry which is preliminary data.</text>
</comment>
<dbReference type="InterPro" id="IPR002060">
    <property type="entry name" value="Squ/phyt_synthse"/>
</dbReference>
<comment type="similarity">
    <text evidence="5">In the N-terminal section; belongs to the lycopene beta-cyclase family.</text>
</comment>
<sequence length="599" mass="68455">MGYDYALVHLKYTIPPALALSILYRPLLTRLDVYKICFLITIAVVSTLPWDSYLIRHRIWTYPPDVIIGPTILQIPLEEVFFFVIQTYNTTLLYLMFNKPTLHSIYLRAERGPNHPEGPLNQQWKHYRWGGQVLLFFTLLAAYAFTSVLGRKDATYMSLIIWWAAPFLLLLWSLGYQFLVGLPFTNTILPIALPTVYLWIVDCIALRRGTWVIENGTKLGIHLTWFGLSELEIEEAVFFLVTNMLIVFGQVAFDNALAVINTFSSFGYAPPALPSPLLLVQALLKPASEYDQGRIDGLREAVNRLRQKSRSFYLASGAFEGKLRIYLIMLYSFCRVADDLIDEASSLDESQKWLNKLEEYLDRSCDEKESDDSITAYIRESFPKWAHSALLMLPTKELTAQPLYDLLRGFEMDLVFCSAKSDPFPIACEADLQLYSARVAGTVAQMCLELVFALLPSHENEAARRSLIQAGSDMGVALQYVNISRDIEVDAQLGRVYLPTDWLKEMSLTPKQVIQNPRGPKIDALRRRLLDKAFAIYEESKGAIERLPQQAKGPMRVAVESYMEIGRVLREGHFQFHRGRATVPKIRRLRVAWQTLLRS</sequence>
<evidence type="ECO:0000256" key="19">
    <source>
        <dbReference type="SAM" id="Phobius"/>
    </source>
</evidence>
<dbReference type="PROSITE" id="PS01045">
    <property type="entry name" value="SQUALEN_PHYTOEN_SYN_2"/>
    <property type="match status" value="1"/>
</dbReference>
<reference evidence="20" key="1">
    <citation type="journal article" date="2020" name="Stud. Mycol.">
        <title>101 Dothideomycetes genomes: a test case for predicting lifestyles and emergence of pathogens.</title>
        <authorList>
            <person name="Haridas S."/>
            <person name="Albert R."/>
            <person name="Binder M."/>
            <person name="Bloem J."/>
            <person name="Labutti K."/>
            <person name="Salamov A."/>
            <person name="Andreopoulos B."/>
            <person name="Baker S."/>
            <person name="Barry K."/>
            <person name="Bills G."/>
            <person name="Bluhm B."/>
            <person name="Cannon C."/>
            <person name="Castanera R."/>
            <person name="Culley D."/>
            <person name="Daum C."/>
            <person name="Ezra D."/>
            <person name="Gonzalez J."/>
            <person name="Henrissat B."/>
            <person name="Kuo A."/>
            <person name="Liang C."/>
            <person name="Lipzen A."/>
            <person name="Lutzoni F."/>
            <person name="Magnuson J."/>
            <person name="Mondo S."/>
            <person name="Nolan M."/>
            <person name="Ohm R."/>
            <person name="Pangilinan J."/>
            <person name="Park H.-J."/>
            <person name="Ramirez L."/>
            <person name="Alfaro M."/>
            <person name="Sun H."/>
            <person name="Tritt A."/>
            <person name="Yoshinaga Y."/>
            <person name="Zwiers L.-H."/>
            <person name="Turgeon B."/>
            <person name="Goodwin S."/>
            <person name="Spatafora J."/>
            <person name="Crous P."/>
            <person name="Grigoriev I."/>
        </authorList>
    </citation>
    <scope>NUCLEOTIDE SEQUENCE</scope>
    <source>
        <strain evidence="20">CBS 130266</strain>
    </source>
</reference>
<dbReference type="AlphaFoldDB" id="A0A9P4P2C8"/>
<dbReference type="CDD" id="cd00683">
    <property type="entry name" value="Trans_IPPS_HH"/>
    <property type="match status" value="1"/>
</dbReference>
<dbReference type="Pfam" id="PF00494">
    <property type="entry name" value="SQS_PSY"/>
    <property type="match status" value="1"/>
</dbReference>
<feature type="transmembrane region" description="Helical" evidence="19">
    <location>
        <begin position="129"/>
        <end position="149"/>
    </location>
</feature>
<evidence type="ECO:0000256" key="11">
    <source>
        <dbReference type="ARBA" id="ARBA00022692"/>
    </source>
</evidence>
<evidence type="ECO:0000256" key="2">
    <source>
        <dbReference type="ARBA" id="ARBA00004141"/>
    </source>
</evidence>
<dbReference type="Proteomes" id="UP000800235">
    <property type="component" value="Unassembled WGS sequence"/>
</dbReference>
<dbReference type="EMBL" id="MU007012">
    <property type="protein sequence ID" value="KAF2435643.1"/>
    <property type="molecule type" value="Genomic_DNA"/>
</dbReference>
<dbReference type="EC" id="2.5.1.32" evidence="8"/>
<evidence type="ECO:0000256" key="5">
    <source>
        <dbReference type="ARBA" id="ARBA00008247"/>
    </source>
</evidence>
<dbReference type="GO" id="GO:0045436">
    <property type="term" value="F:lycopene beta cyclase activity"/>
    <property type="evidence" value="ECO:0007669"/>
    <property type="project" value="UniProtKB-ARBA"/>
</dbReference>
<dbReference type="SFLD" id="SFLDS00005">
    <property type="entry name" value="Isoprenoid_Synthase_Type_I"/>
    <property type="match status" value="1"/>
</dbReference>
<evidence type="ECO:0000256" key="17">
    <source>
        <dbReference type="ARBA" id="ARBA00029313"/>
    </source>
</evidence>
<evidence type="ECO:0000256" key="3">
    <source>
        <dbReference type="ARBA" id="ARBA00005089"/>
    </source>
</evidence>
<feature type="transmembrane region" description="Helical" evidence="19">
    <location>
        <begin position="180"/>
        <end position="200"/>
    </location>
</feature>
<comment type="catalytic activity">
    <reaction evidence="17">
        <text>gamma-carotene = all-trans-beta-carotene</text>
        <dbReference type="Rhea" id="RHEA:32239"/>
        <dbReference type="ChEBI" id="CHEBI:17579"/>
        <dbReference type="ChEBI" id="CHEBI:27740"/>
        <dbReference type="EC" id="5.5.1.19"/>
    </reaction>
</comment>
<evidence type="ECO:0000256" key="4">
    <source>
        <dbReference type="ARBA" id="ARBA00005172"/>
    </source>
</evidence>
<dbReference type="GO" id="GO:0016872">
    <property type="term" value="F:intramolecular lyase activity"/>
    <property type="evidence" value="ECO:0007669"/>
    <property type="project" value="InterPro"/>
</dbReference>
<dbReference type="InterPro" id="IPR019845">
    <property type="entry name" value="Squalene/phytoene_synthase_CS"/>
</dbReference>
<dbReference type="SFLD" id="SFLDG01018">
    <property type="entry name" value="Squalene/Phytoene_Synthase_Lik"/>
    <property type="match status" value="1"/>
</dbReference>
<dbReference type="InterPro" id="IPR017825">
    <property type="entry name" value="Lycopene_cyclase_dom"/>
</dbReference>
<comment type="pathway">
    <text evidence="3">Carotenoid biosynthesis; beta-carotene biosynthesis.</text>
</comment>
<evidence type="ECO:0000256" key="6">
    <source>
        <dbReference type="ARBA" id="ARBA00008406"/>
    </source>
</evidence>
<evidence type="ECO:0000313" key="20">
    <source>
        <dbReference type="EMBL" id="KAF2435643.1"/>
    </source>
</evidence>
<evidence type="ECO:0000256" key="13">
    <source>
        <dbReference type="ARBA" id="ARBA00022989"/>
    </source>
</evidence>
<dbReference type="InterPro" id="IPR033904">
    <property type="entry name" value="Trans_IPPS_HH"/>
</dbReference>
<evidence type="ECO:0000256" key="9">
    <source>
        <dbReference type="ARBA" id="ARBA00018909"/>
    </source>
</evidence>
<dbReference type="OrthoDB" id="6600518at2759"/>
<dbReference type="Gene3D" id="1.10.600.10">
    <property type="entry name" value="Farnesyl Diphosphate Synthase"/>
    <property type="match status" value="1"/>
</dbReference>
<feature type="transmembrane region" description="Helical" evidence="19">
    <location>
        <begin position="156"/>
        <end position="174"/>
    </location>
</feature>
<accession>A0A9P4P2C8</accession>
<dbReference type="NCBIfam" id="TIGR03462">
    <property type="entry name" value="CarR_dom_SF"/>
    <property type="match status" value="2"/>
</dbReference>
<keyword evidence="13 19" id="KW-1133">Transmembrane helix</keyword>
<dbReference type="InterPro" id="IPR044843">
    <property type="entry name" value="Trans_IPPS_bact-type"/>
</dbReference>
<comment type="pathway">
    <text evidence="4">Carotenoid biosynthesis; phytoene biosynthesis; all-trans-phytoene from geranylgeranyl diphosphate: step 1/1.</text>
</comment>
<dbReference type="SFLD" id="SFLDG01212">
    <property type="entry name" value="Phytoene_synthase_like"/>
    <property type="match status" value="1"/>
</dbReference>
<keyword evidence="12" id="KW-0125">Carotenoid biosynthesis</keyword>
<keyword evidence="15" id="KW-0413">Isomerase</keyword>
<comment type="catalytic activity">
    <reaction evidence="18">
        <text>all-trans-lycopene = gamma-carotene</text>
        <dbReference type="Rhea" id="RHEA:32219"/>
        <dbReference type="ChEBI" id="CHEBI:15948"/>
        <dbReference type="ChEBI" id="CHEBI:27740"/>
        <dbReference type="EC" id="5.5.1.19"/>
    </reaction>
</comment>
<dbReference type="PANTHER" id="PTHR31480">
    <property type="entry name" value="BIFUNCTIONAL LYCOPENE CYCLASE/PHYTOENE SYNTHASE"/>
    <property type="match status" value="1"/>
</dbReference>
<feature type="transmembrane region" description="Helical" evidence="19">
    <location>
        <begin position="80"/>
        <end position="97"/>
    </location>
</feature>
<keyword evidence="16" id="KW-0511">Multifunctional enzyme</keyword>
<name>A0A9P4P2C8_9PEZI</name>
<evidence type="ECO:0000256" key="1">
    <source>
        <dbReference type="ARBA" id="ARBA00001805"/>
    </source>
</evidence>
<evidence type="ECO:0000256" key="7">
    <source>
        <dbReference type="ARBA" id="ARBA00012242"/>
    </source>
</evidence>
<protein>
    <recommendedName>
        <fullName evidence="9">Bifunctional lycopene cyclase/phytoene synthase</fullName>
        <ecNumber evidence="8">2.5.1.32</ecNumber>
        <ecNumber evidence="7">5.5.1.19</ecNumber>
    </recommendedName>
</protein>
<dbReference type="GO" id="GO:0051996">
    <property type="term" value="F:squalene synthase [NAD(P)H] activity"/>
    <property type="evidence" value="ECO:0007669"/>
    <property type="project" value="InterPro"/>
</dbReference>
<comment type="subcellular location">
    <subcellularLocation>
        <location evidence="2">Membrane</location>
        <topology evidence="2">Multi-pass membrane protein</topology>
    </subcellularLocation>
</comment>
<keyword evidence="10" id="KW-0808">Transferase</keyword>
<dbReference type="SUPFAM" id="SSF48576">
    <property type="entry name" value="Terpenoid synthases"/>
    <property type="match status" value="1"/>
</dbReference>
<gene>
    <name evidence="20" type="ORF">EJ08DRAFT_603545</name>
</gene>
<evidence type="ECO:0000256" key="12">
    <source>
        <dbReference type="ARBA" id="ARBA00022746"/>
    </source>
</evidence>
<dbReference type="GO" id="GO:0004311">
    <property type="term" value="F:geranylgeranyl diphosphate synthase activity"/>
    <property type="evidence" value="ECO:0007669"/>
    <property type="project" value="InterPro"/>
</dbReference>
<dbReference type="EC" id="5.5.1.19" evidence="7"/>
<dbReference type="InterPro" id="IPR008949">
    <property type="entry name" value="Isoprenoid_synthase_dom_sf"/>
</dbReference>
<keyword evidence="11 19" id="KW-0812">Transmembrane</keyword>
<comment type="catalytic activity">
    <reaction evidence="1">
        <text>2 (2E,6E,10E)-geranylgeranyl diphosphate = 15-cis-phytoene + 2 diphosphate</text>
        <dbReference type="Rhea" id="RHEA:34475"/>
        <dbReference type="ChEBI" id="CHEBI:27787"/>
        <dbReference type="ChEBI" id="CHEBI:33019"/>
        <dbReference type="ChEBI" id="CHEBI:58756"/>
        <dbReference type="EC" id="2.5.1.32"/>
    </reaction>
</comment>
<evidence type="ECO:0000256" key="18">
    <source>
        <dbReference type="ARBA" id="ARBA00029335"/>
    </source>
</evidence>
<evidence type="ECO:0000256" key="15">
    <source>
        <dbReference type="ARBA" id="ARBA00023235"/>
    </source>
</evidence>
<evidence type="ECO:0000256" key="10">
    <source>
        <dbReference type="ARBA" id="ARBA00022679"/>
    </source>
</evidence>
<evidence type="ECO:0000256" key="14">
    <source>
        <dbReference type="ARBA" id="ARBA00023136"/>
    </source>
</evidence>
<keyword evidence="14 19" id="KW-0472">Membrane</keyword>
<dbReference type="GO" id="GO:0016020">
    <property type="term" value="C:membrane"/>
    <property type="evidence" value="ECO:0007669"/>
    <property type="project" value="UniProtKB-SubCell"/>
</dbReference>
<evidence type="ECO:0000256" key="8">
    <source>
        <dbReference type="ARBA" id="ARBA00012396"/>
    </source>
</evidence>
<evidence type="ECO:0000313" key="21">
    <source>
        <dbReference type="Proteomes" id="UP000800235"/>
    </source>
</evidence>
<keyword evidence="21" id="KW-1185">Reference proteome</keyword>
<comment type="similarity">
    <text evidence="6">In the C-terminal section; belongs to the phytoene/squalene synthase family.</text>
</comment>
<evidence type="ECO:0000256" key="16">
    <source>
        <dbReference type="ARBA" id="ARBA00023268"/>
    </source>
</evidence>
<dbReference type="GO" id="GO:0016117">
    <property type="term" value="P:carotenoid biosynthetic process"/>
    <property type="evidence" value="ECO:0007669"/>
    <property type="project" value="UniProtKB-KW"/>
</dbReference>
<feature type="transmembrane region" description="Helical" evidence="19">
    <location>
        <begin position="33"/>
        <end position="50"/>
    </location>
</feature>
<organism evidence="20 21">
    <name type="scientific">Tothia fuscella</name>
    <dbReference type="NCBI Taxonomy" id="1048955"/>
    <lineage>
        <taxon>Eukaryota</taxon>
        <taxon>Fungi</taxon>
        <taxon>Dikarya</taxon>
        <taxon>Ascomycota</taxon>
        <taxon>Pezizomycotina</taxon>
        <taxon>Dothideomycetes</taxon>
        <taxon>Pleosporomycetidae</taxon>
        <taxon>Venturiales</taxon>
        <taxon>Cylindrosympodiaceae</taxon>
        <taxon>Tothia</taxon>
    </lineage>
</organism>
<proteinExistence type="inferred from homology"/>